<organism evidence="2 3">
    <name type="scientific">Symbiodinium necroappetens</name>
    <dbReference type="NCBI Taxonomy" id="1628268"/>
    <lineage>
        <taxon>Eukaryota</taxon>
        <taxon>Sar</taxon>
        <taxon>Alveolata</taxon>
        <taxon>Dinophyceae</taxon>
        <taxon>Suessiales</taxon>
        <taxon>Symbiodiniaceae</taxon>
        <taxon>Symbiodinium</taxon>
    </lineage>
</organism>
<dbReference type="AlphaFoldDB" id="A0A812Z7U5"/>
<feature type="transmembrane region" description="Helical" evidence="1">
    <location>
        <begin position="74"/>
        <end position="101"/>
    </location>
</feature>
<proteinExistence type="predicted"/>
<evidence type="ECO:0000256" key="1">
    <source>
        <dbReference type="SAM" id="Phobius"/>
    </source>
</evidence>
<keyword evidence="3" id="KW-1185">Reference proteome</keyword>
<dbReference type="OrthoDB" id="166803at2759"/>
<evidence type="ECO:0000313" key="3">
    <source>
        <dbReference type="Proteomes" id="UP000601435"/>
    </source>
</evidence>
<evidence type="ECO:0000313" key="2">
    <source>
        <dbReference type="EMBL" id="CAE7816361.1"/>
    </source>
</evidence>
<feature type="transmembrane region" description="Helical" evidence="1">
    <location>
        <begin position="6"/>
        <end position="25"/>
    </location>
</feature>
<name>A0A812Z7U5_9DINO</name>
<dbReference type="Proteomes" id="UP000601435">
    <property type="component" value="Unassembled WGS sequence"/>
</dbReference>
<protein>
    <submittedName>
        <fullName evidence="2">Uncharacterized protein</fullName>
    </submittedName>
</protein>
<comment type="caution">
    <text evidence="2">The sequence shown here is derived from an EMBL/GenBank/DDBJ whole genome shotgun (WGS) entry which is preliminary data.</text>
</comment>
<accession>A0A812Z7U5</accession>
<dbReference type="EMBL" id="CAJNJA010046310">
    <property type="protein sequence ID" value="CAE7816361.1"/>
    <property type="molecule type" value="Genomic_DNA"/>
</dbReference>
<keyword evidence="1" id="KW-0812">Transmembrane</keyword>
<feature type="non-terminal residue" evidence="2">
    <location>
        <position position="1"/>
    </location>
</feature>
<sequence>MGSFKDKLLAAATIGGVVAVGMVFSSNPMLKAKAIDLTNFMRGNPILGVVLHSAFSTAITVSGIPFSLVDLGAAWVYGFRAAMCMLLFAKTLGSILCFLVARSVLPAARKASVLSHPTVARVDRILASSPIYYGTLFRLALLPTFVPLDTASFRCYVGERKA</sequence>
<keyword evidence="1" id="KW-1133">Transmembrane helix</keyword>
<reference evidence="2" key="1">
    <citation type="submission" date="2021-02" db="EMBL/GenBank/DDBJ databases">
        <authorList>
            <person name="Dougan E. K."/>
            <person name="Rhodes N."/>
            <person name="Thang M."/>
            <person name="Chan C."/>
        </authorList>
    </citation>
    <scope>NUCLEOTIDE SEQUENCE</scope>
</reference>
<keyword evidence="1" id="KW-0472">Membrane</keyword>
<gene>
    <name evidence="2" type="ORF">SNEC2469_LOCUS24228</name>
</gene>
<feature type="transmembrane region" description="Helical" evidence="1">
    <location>
        <begin position="46"/>
        <end position="68"/>
    </location>
</feature>